<sequence length="147" mass="16390">MKLKMKLLKVLSMITLTLGITAGAMADLLVIVHPENNSKIDAKWVKNLYLGKTSEFKDGTDAVPLLLAEDDDLTLVFLKEIVKQKPVQFKRLWSKSLFTGKGSPPQAVANEAEMMSLVMNNPSMVGFIHQDNYTNDVRAVIRVKMAK</sequence>
<dbReference type="SUPFAM" id="SSF53850">
    <property type="entry name" value="Periplasmic binding protein-like II"/>
    <property type="match status" value="1"/>
</dbReference>
<gene>
    <name evidence="2" type="ORF">ACFOND_01900</name>
</gene>
<organism evidence="2 3">
    <name type="scientific">Reinekea marina</name>
    <dbReference type="NCBI Taxonomy" id="1310421"/>
    <lineage>
        <taxon>Bacteria</taxon>
        <taxon>Pseudomonadati</taxon>
        <taxon>Pseudomonadota</taxon>
        <taxon>Gammaproteobacteria</taxon>
        <taxon>Oceanospirillales</taxon>
        <taxon>Saccharospirillaceae</taxon>
        <taxon>Reinekea</taxon>
    </lineage>
</organism>
<accession>A0ABV7WQT1</accession>
<protein>
    <recommendedName>
        <fullName evidence="4">Phosphate ABC transporter substrate-binding protein</fullName>
    </recommendedName>
</protein>
<dbReference type="EMBL" id="JBHRYN010000004">
    <property type="protein sequence ID" value="MFC3700378.1"/>
    <property type="molecule type" value="Genomic_DNA"/>
</dbReference>
<comment type="caution">
    <text evidence="2">The sequence shown here is derived from an EMBL/GenBank/DDBJ whole genome shotgun (WGS) entry which is preliminary data.</text>
</comment>
<feature type="chain" id="PRO_5046909832" description="Phosphate ABC transporter substrate-binding protein" evidence="1">
    <location>
        <begin position="27"/>
        <end position="147"/>
    </location>
</feature>
<reference evidence="3" key="1">
    <citation type="journal article" date="2019" name="Int. J. Syst. Evol. Microbiol.">
        <title>The Global Catalogue of Microorganisms (GCM) 10K type strain sequencing project: providing services to taxonomists for standard genome sequencing and annotation.</title>
        <authorList>
            <consortium name="The Broad Institute Genomics Platform"/>
            <consortium name="The Broad Institute Genome Sequencing Center for Infectious Disease"/>
            <person name="Wu L."/>
            <person name="Ma J."/>
        </authorList>
    </citation>
    <scope>NUCLEOTIDE SEQUENCE [LARGE SCALE GENOMIC DNA]</scope>
    <source>
        <strain evidence="3">CECT 8288</strain>
    </source>
</reference>
<keyword evidence="1" id="KW-0732">Signal</keyword>
<feature type="signal peptide" evidence="1">
    <location>
        <begin position="1"/>
        <end position="26"/>
    </location>
</feature>
<evidence type="ECO:0000256" key="1">
    <source>
        <dbReference type="SAM" id="SignalP"/>
    </source>
</evidence>
<dbReference type="RefSeq" id="WP_290282177.1">
    <property type="nucleotide sequence ID" value="NZ_JAUFQI010000001.1"/>
</dbReference>
<evidence type="ECO:0008006" key="4">
    <source>
        <dbReference type="Google" id="ProtNLM"/>
    </source>
</evidence>
<keyword evidence="3" id="KW-1185">Reference proteome</keyword>
<dbReference type="Proteomes" id="UP001595710">
    <property type="component" value="Unassembled WGS sequence"/>
</dbReference>
<dbReference type="Gene3D" id="3.40.190.10">
    <property type="entry name" value="Periplasmic binding protein-like II"/>
    <property type="match status" value="1"/>
</dbReference>
<name>A0ABV7WQT1_9GAMM</name>
<evidence type="ECO:0000313" key="2">
    <source>
        <dbReference type="EMBL" id="MFC3700378.1"/>
    </source>
</evidence>
<evidence type="ECO:0000313" key="3">
    <source>
        <dbReference type="Proteomes" id="UP001595710"/>
    </source>
</evidence>
<proteinExistence type="predicted"/>